<comment type="subcellular location">
    <subcellularLocation>
        <location evidence="1">Membrane</location>
        <topology evidence="1">Multi-pass membrane protein</topology>
    </subcellularLocation>
</comment>
<evidence type="ECO:0000313" key="6">
    <source>
        <dbReference type="EMBL" id="MVT08432.1"/>
    </source>
</evidence>
<evidence type="ECO:0000256" key="1">
    <source>
        <dbReference type="ARBA" id="ARBA00004141"/>
    </source>
</evidence>
<dbReference type="Proteomes" id="UP000461730">
    <property type="component" value="Unassembled WGS sequence"/>
</dbReference>
<keyword evidence="3 5" id="KW-1133">Transmembrane helix</keyword>
<keyword evidence="7" id="KW-1185">Reference proteome</keyword>
<dbReference type="EMBL" id="WRXN01000003">
    <property type="protein sequence ID" value="MVT08432.1"/>
    <property type="molecule type" value="Genomic_DNA"/>
</dbReference>
<reference evidence="6 7" key="1">
    <citation type="submission" date="2019-12" db="EMBL/GenBank/DDBJ databases">
        <title>Chitinophaga sp. strain ysch24 (GDMCC 1.1355), whole genome shotgun sequence.</title>
        <authorList>
            <person name="Zhang X."/>
        </authorList>
    </citation>
    <scope>NUCLEOTIDE SEQUENCE [LARGE SCALE GENOMIC DNA]</scope>
    <source>
        <strain evidence="7">ysch24</strain>
    </source>
</reference>
<feature type="transmembrane region" description="Helical" evidence="5">
    <location>
        <begin position="45"/>
        <end position="66"/>
    </location>
</feature>
<protein>
    <submittedName>
        <fullName evidence="6">DoxX family protein</fullName>
    </submittedName>
</protein>
<evidence type="ECO:0000256" key="3">
    <source>
        <dbReference type="ARBA" id="ARBA00022989"/>
    </source>
</evidence>
<proteinExistence type="predicted"/>
<dbReference type="RefSeq" id="WP_157305854.1">
    <property type="nucleotide sequence ID" value="NZ_WRXN01000003.1"/>
</dbReference>
<organism evidence="6 7">
    <name type="scientific">Chitinophaga tropicalis</name>
    <dbReference type="NCBI Taxonomy" id="2683588"/>
    <lineage>
        <taxon>Bacteria</taxon>
        <taxon>Pseudomonadati</taxon>
        <taxon>Bacteroidota</taxon>
        <taxon>Chitinophagia</taxon>
        <taxon>Chitinophagales</taxon>
        <taxon>Chitinophagaceae</taxon>
        <taxon>Chitinophaga</taxon>
    </lineage>
</organism>
<comment type="caution">
    <text evidence="6">The sequence shown here is derived from an EMBL/GenBank/DDBJ whole genome shotgun (WGS) entry which is preliminary data.</text>
</comment>
<feature type="transmembrane region" description="Helical" evidence="5">
    <location>
        <begin position="100"/>
        <end position="119"/>
    </location>
</feature>
<dbReference type="GO" id="GO:0016020">
    <property type="term" value="C:membrane"/>
    <property type="evidence" value="ECO:0007669"/>
    <property type="project" value="UniProtKB-SubCell"/>
</dbReference>
<keyword evidence="2 5" id="KW-0812">Transmembrane</keyword>
<dbReference type="InterPro" id="IPR032808">
    <property type="entry name" value="DoxX"/>
</dbReference>
<accession>A0A7K1U230</accession>
<dbReference type="Pfam" id="PF13564">
    <property type="entry name" value="DoxX_2"/>
    <property type="match status" value="1"/>
</dbReference>
<evidence type="ECO:0000256" key="2">
    <source>
        <dbReference type="ARBA" id="ARBA00022692"/>
    </source>
</evidence>
<name>A0A7K1U230_9BACT</name>
<keyword evidence="4 5" id="KW-0472">Membrane</keyword>
<evidence type="ECO:0000256" key="4">
    <source>
        <dbReference type="ARBA" id="ARBA00023136"/>
    </source>
</evidence>
<evidence type="ECO:0000313" key="7">
    <source>
        <dbReference type="Proteomes" id="UP000461730"/>
    </source>
</evidence>
<evidence type="ECO:0000256" key="5">
    <source>
        <dbReference type="SAM" id="Phobius"/>
    </source>
</evidence>
<feature type="transmembrane region" description="Helical" evidence="5">
    <location>
        <begin position="73"/>
        <end position="94"/>
    </location>
</feature>
<gene>
    <name evidence="6" type="ORF">GO493_09200</name>
</gene>
<feature type="transmembrane region" description="Helical" evidence="5">
    <location>
        <begin position="7"/>
        <end position="25"/>
    </location>
</feature>
<dbReference type="AlphaFoldDB" id="A0A7K1U230"/>
<sequence>MKTLNVLLWIAQFVLALPLVVFGGMKLFLPIEQLGILPWAAEHPFLVRFTGSFDVLGGLGLLLPALFRIKPQLTPVAAIGCTAIILAGAVFHIMRNEAHLIGMNIVFAALGVFIAWGRFSKAPIYGRQGNLK</sequence>